<dbReference type="EMBL" id="HACA01033820">
    <property type="protein sequence ID" value="CDW51182.1"/>
    <property type="molecule type" value="Transcribed_RNA"/>
</dbReference>
<name>A0A0K2VLN8_LEPSM</name>
<dbReference type="AlphaFoldDB" id="A0A0K2VLN8"/>
<reference evidence="1" key="1">
    <citation type="submission" date="2014-05" db="EMBL/GenBank/DDBJ databases">
        <authorList>
            <person name="Chronopoulou M."/>
        </authorList>
    </citation>
    <scope>NUCLEOTIDE SEQUENCE</scope>
    <source>
        <tissue evidence="1">Whole organism</tissue>
    </source>
</reference>
<organism evidence="1">
    <name type="scientific">Lepeophtheirus salmonis</name>
    <name type="common">Salmon louse</name>
    <name type="synonym">Caligus salmonis</name>
    <dbReference type="NCBI Taxonomy" id="72036"/>
    <lineage>
        <taxon>Eukaryota</taxon>
        <taxon>Metazoa</taxon>
        <taxon>Ecdysozoa</taxon>
        <taxon>Arthropoda</taxon>
        <taxon>Crustacea</taxon>
        <taxon>Multicrustacea</taxon>
        <taxon>Hexanauplia</taxon>
        <taxon>Copepoda</taxon>
        <taxon>Siphonostomatoida</taxon>
        <taxon>Caligidae</taxon>
        <taxon>Lepeophtheirus</taxon>
    </lineage>
</organism>
<proteinExistence type="predicted"/>
<protein>
    <submittedName>
        <fullName evidence="1">Uncharacterized protein</fullName>
    </submittedName>
</protein>
<accession>A0A0K2VLN8</accession>
<sequence length="55" mass="6306">MTQVISPTIVYRQIISLIIHCITFPVGQKFTYTKLTVPLNSLENSRKSCQGFRSF</sequence>
<evidence type="ECO:0000313" key="1">
    <source>
        <dbReference type="EMBL" id="CDW51182.1"/>
    </source>
</evidence>